<evidence type="ECO:0000256" key="2">
    <source>
        <dbReference type="ARBA" id="ARBA00012729"/>
    </source>
</evidence>
<keyword evidence="6" id="KW-0119">Carbohydrate metabolism</keyword>
<evidence type="ECO:0000259" key="11">
    <source>
        <dbReference type="PROSITE" id="PS51910"/>
    </source>
</evidence>
<dbReference type="PANTHER" id="PTHR45708:SF49">
    <property type="entry name" value="ENDOCHITINASE"/>
    <property type="match status" value="1"/>
</dbReference>
<dbReference type="EMBL" id="ML986585">
    <property type="protein sequence ID" value="KAF2268775.1"/>
    <property type="molecule type" value="Genomic_DNA"/>
</dbReference>
<comment type="catalytic activity">
    <reaction evidence="1">
        <text>Random endo-hydrolysis of N-acetyl-beta-D-glucosaminide (1-&gt;4)-beta-linkages in chitin and chitodextrins.</text>
        <dbReference type="EC" id="3.2.1.14"/>
    </reaction>
</comment>
<dbReference type="PROSITE" id="PS51910">
    <property type="entry name" value="GH18_2"/>
    <property type="match status" value="1"/>
</dbReference>
<dbReference type="InterPro" id="IPR050542">
    <property type="entry name" value="Glycosyl_Hydrlase18_Chitinase"/>
</dbReference>
<evidence type="ECO:0000256" key="6">
    <source>
        <dbReference type="ARBA" id="ARBA00023277"/>
    </source>
</evidence>
<dbReference type="AlphaFoldDB" id="A0A9P4KHK7"/>
<evidence type="ECO:0000256" key="8">
    <source>
        <dbReference type="ARBA" id="ARBA00023326"/>
    </source>
</evidence>
<keyword evidence="7 10" id="KW-0326">Glycosidase</keyword>
<dbReference type="InterPro" id="IPR017853">
    <property type="entry name" value="GH"/>
</dbReference>
<gene>
    <name evidence="12" type="ORF">CC78DRAFT_509956</name>
</gene>
<comment type="caution">
    <text evidence="12">The sequence shown here is derived from an EMBL/GenBank/DDBJ whole genome shotgun (WGS) entry which is preliminary data.</text>
</comment>
<evidence type="ECO:0000256" key="7">
    <source>
        <dbReference type="ARBA" id="ARBA00023295"/>
    </source>
</evidence>
<dbReference type="GO" id="GO:0008843">
    <property type="term" value="F:endochitinase activity"/>
    <property type="evidence" value="ECO:0007669"/>
    <property type="project" value="UniProtKB-EC"/>
</dbReference>
<evidence type="ECO:0000256" key="3">
    <source>
        <dbReference type="ARBA" id="ARBA00022669"/>
    </source>
</evidence>
<evidence type="ECO:0000313" key="13">
    <source>
        <dbReference type="Proteomes" id="UP000800093"/>
    </source>
</evidence>
<dbReference type="Proteomes" id="UP000800093">
    <property type="component" value="Unassembled WGS sequence"/>
</dbReference>
<sequence>MKLRIAFQYPDVDIILVSFLIQFNGPGDMPVLNLANQGDKCETITGTNLFKCPEVETDIQYCQIRKGKTILLSLGGAVYTEAGFTSPEAATTAADKIWAIFGPPQNWPHPSDPRPFGYASLDGFDFDFESTVSNMEPFASRLRQRIDEYTSRTGRHFFLTAAPQCVFPDQADKDIIDNVPLDMLFIQFYNNFCGVKNFAAGHYNFDTWAQWAREKAPNRNVRLYVGVPASSSAGGGYVHHAELGKVIGESGRSDKFGGVMVWDASQAWANEGFLDGVKRELRQKAGKKTAREMRFGVRPATKG</sequence>
<keyword evidence="3" id="KW-0147">Chitin-binding</keyword>
<dbReference type="InterPro" id="IPR001579">
    <property type="entry name" value="Glyco_hydro_18_chit_AS"/>
</dbReference>
<dbReference type="InterPro" id="IPR001223">
    <property type="entry name" value="Glyco_hydro18_cat"/>
</dbReference>
<keyword evidence="13" id="KW-1185">Reference proteome</keyword>
<dbReference type="OrthoDB" id="6020543at2759"/>
<reference evidence="13" key="1">
    <citation type="journal article" date="2020" name="Stud. Mycol.">
        <title>101 Dothideomycetes genomes: A test case for predicting lifestyles and emergence of pathogens.</title>
        <authorList>
            <person name="Haridas S."/>
            <person name="Albert R."/>
            <person name="Binder M."/>
            <person name="Bloem J."/>
            <person name="LaButti K."/>
            <person name="Salamov A."/>
            <person name="Andreopoulos B."/>
            <person name="Baker S."/>
            <person name="Barry K."/>
            <person name="Bills G."/>
            <person name="Bluhm B."/>
            <person name="Cannon C."/>
            <person name="Castanera R."/>
            <person name="Culley D."/>
            <person name="Daum C."/>
            <person name="Ezra D."/>
            <person name="Gonzalez J."/>
            <person name="Henrissat B."/>
            <person name="Kuo A."/>
            <person name="Liang C."/>
            <person name="Lipzen A."/>
            <person name="Lutzoni F."/>
            <person name="Magnuson J."/>
            <person name="Mondo S."/>
            <person name="Nolan M."/>
            <person name="Ohm R."/>
            <person name="Pangilinan J."/>
            <person name="Park H.-J."/>
            <person name="Ramirez L."/>
            <person name="Alfaro M."/>
            <person name="Sun H."/>
            <person name="Tritt A."/>
            <person name="Yoshinaga Y."/>
            <person name="Zwiers L.-H."/>
            <person name="Turgeon B."/>
            <person name="Goodwin S."/>
            <person name="Spatafora J."/>
            <person name="Crous P."/>
            <person name="Grigoriev I."/>
        </authorList>
    </citation>
    <scope>NUCLEOTIDE SEQUENCE [LARGE SCALE GENOMIC DNA]</scope>
    <source>
        <strain evidence="13">CBS 304.66</strain>
    </source>
</reference>
<evidence type="ECO:0000256" key="10">
    <source>
        <dbReference type="RuleBase" id="RU000489"/>
    </source>
</evidence>
<dbReference type="PROSITE" id="PS01095">
    <property type="entry name" value="GH18_1"/>
    <property type="match status" value="1"/>
</dbReference>
<evidence type="ECO:0000256" key="4">
    <source>
        <dbReference type="ARBA" id="ARBA00022801"/>
    </source>
</evidence>
<evidence type="ECO:0000256" key="9">
    <source>
        <dbReference type="ARBA" id="ARBA00025727"/>
    </source>
</evidence>
<keyword evidence="8" id="KW-0624">Polysaccharide degradation</keyword>
<evidence type="ECO:0000313" key="12">
    <source>
        <dbReference type="EMBL" id="KAF2268775.1"/>
    </source>
</evidence>
<dbReference type="GO" id="GO:0000272">
    <property type="term" value="P:polysaccharide catabolic process"/>
    <property type="evidence" value="ECO:0007669"/>
    <property type="project" value="UniProtKB-KW"/>
</dbReference>
<dbReference type="GO" id="GO:0005576">
    <property type="term" value="C:extracellular region"/>
    <property type="evidence" value="ECO:0007669"/>
    <property type="project" value="TreeGrafter"/>
</dbReference>
<protein>
    <recommendedName>
        <fullName evidence="2">chitinase</fullName>
        <ecNumber evidence="2">3.2.1.14</ecNumber>
    </recommendedName>
</protein>
<dbReference type="EC" id="3.2.1.14" evidence="2"/>
<accession>A0A9P4KHK7</accession>
<dbReference type="PANTHER" id="PTHR45708">
    <property type="entry name" value="ENDOCHITINASE"/>
    <property type="match status" value="1"/>
</dbReference>
<proteinExistence type="inferred from homology"/>
<dbReference type="InterPro" id="IPR045321">
    <property type="entry name" value="Cts1-like"/>
</dbReference>
<dbReference type="GO" id="GO:0008061">
    <property type="term" value="F:chitin binding"/>
    <property type="evidence" value="ECO:0007669"/>
    <property type="project" value="UniProtKB-KW"/>
</dbReference>
<keyword evidence="4 10" id="KW-0378">Hydrolase</keyword>
<keyword evidence="5" id="KW-0146">Chitin degradation</keyword>
<dbReference type="GO" id="GO:0006032">
    <property type="term" value="P:chitin catabolic process"/>
    <property type="evidence" value="ECO:0007669"/>
    <property type="project" value="UniProtKB-KW"/>
</dbReference>
<name>A0A9P4KHK7_9PLEO</name>
<dbReference type="SUPFAM" id="SSF51445">
    <property type="entry name" value="(Trans)glycosidases"/>
    <property type="match status" value="1"/>
</dbReference>
<organism evidence="12 13">
    <name type="scientific">Lojkania enalia</name>
    <dbReference type="NCBI Taxonomy" id="147567"/>
    <lineage>
        <taxon>Eukaryota</taxon>
        <taxon>Fungi</taxon>
        <taxon>Dikarya</taxon>
        <taxon>Ascomycota</taxon>
        <taxon>Pezizomycotina</taxon>
        <taxon>Dothideomycetes</taxon>
        <taxon>Pleosporomycetidae</taxon>
        <taxon>Pleosporales</taxon>
        <taxon>Pleosporales incertae sedis</taxon>
        <taxon>Lojkania</taxon>
    </lineage>
</organism>
<evidence type="ECO:0000256" key="5">
    <source>
        <dbReference type="ARBA" id="ARBA00023024"/>
    </source>
</evidence>
<dbReference type="CDD" id="cd02877">
    <property type="entry name" value="GH18_hevamine_XipI_class_III"/>
    <property type="match status" value="1"/>
</dbReference>
<dbReference type="Gene3D" id="3.20.20.80">
    <property type="entry name" value="Glycosidases"/>
    <property type="match status" value="1"/>
</dbReference>
<feature type="domain" description="GH18" evidence="11">
    <location>
        <begin position="1"/>
        <end position="284"/>
    </location>
</feature>
<evidence type="ECO:0000256" key="1">
    <source>
        <dbReference type="ARBA" id="ARBA00000822"/>
    </source>
</evidence>
<comment type="similarity">
    <text evidence="9">Belongs to the glycosyl hydrolase 18 family. Chitinase class III subfamily.</text>
</comment>
<dbReference type="Pfam" id="PF00704">
    <property type="entry name" value="Glyco_hydro_18"/>
    <property type="match status" value="1"/>
</dbReference>